<dbReference type="GO" id="GO:0042781">
    <property type="term" value="F:3'-tRNA processing endoribonuclease activity"/>
    <property type="evidence" value="ECO:0007669"/>
    <property type="project" value="UniProtKB-UniRule"/>
</dbReference>
<keyword evidence="2 8" id="KW-0819">tRNA processing</keyword>
<keyword evidence="5 8" id="KW-0255">Endonuclease</keyword>
<feature type="domain" description="Metallo-beta-lactamase" evidence="9">
    <location>
        <begin position="40"/>
        <end position="147"/>
    </location>
</feature>
<feature type="binding site" evidence="8">
    <location>
        <position position="288"/>
    </location>
    <ligand>
        <name>Zn(2+)</name>
        <dbReference type="ChEBI" id="CHEBI:29105"/>
        <label>2</label>
        <note>catalytic</note>
    </ligand>
</feature>
<dbReference type="InterPro" id="IPR013471">
    <property type="entry name" value="RNase_Z/BN"/>
</dbReference>
<reference evidence="10 11" key="1">
    <citation type="journal article" date="2016" name="Genome Biol. Evol.">
        <title>Comparative Genomic Analyses of the Moraxella catarrhalis Serosensitive and Seroresistant Lineages Demonstrate Their Independent Evolution.</title>
        <authorList>
            <person name="Earl J.P."/>
            <person name="de Vries S.P."/>
            <person name="Ahmed A."/>
            <person name="Powell E."/>
            <person name="Schultz M.P."/>
            <person name="Hermans P.W."/>
            <person name="Hill D.J."/>
            <person name="Zhou Z."/>
            <person name="Constantinidou C.I."/>
            <person name="Hu F.Z."/>
            <person name="Bootsma H.J."/>
            <person name="Ehrlich G.D."/>
        </authorList>
    </citation>
    <scope>NUCLEOTIDE SEQUENCE [LARGE SCALE GENOMIC DNA]</scope>
    <source>
        <strain evidence="10 11">Z7542</strain>
    </source>
</reference>
<accession>A0A198UM11</accession>
<evidence type="ECO:0000313" key="10">
    <source>
        <dbReference type="EMBL" id="OAU97329.1"/>
    </source>
</evidence>
<comment type="cofactor">
    <cofactor evidence="8">
        <name>Zn(2+)</name>
        <dbReference type="ChEBI" id="CHEBI:29105"/>
    </cofactor>
    <text evidence="8">Binds 2 Zn(2+) ions.</text>
</comment>
<organism evidence="10 11">
    <name type="scientific">Moraxella catarrhalis</name>
    <name type="common">Branhamella catarrhalis</name>
    <dbReference type="NCBI Taxonomy" id="480"/>
    <lineage>
        <taxon>Bacteria</taxon>
        <taxon>Pseudomonadati</taxon>
        <taxon>Pseudomonadota</taxon>
        <taxon>Gammaproteobacteria</taxon>
        <taxon>Moraxellales</taxon>
        <taxon>Moraxellaceae</taxon>
        <taxon>Moraxella</taxon>
    </lineage>
</organism>
<comment type="function">
    <text evidence="8">Zinc phosphodiesterase, which displays some tRNA 3'-processing endonuclease activity. Probably involved in tRNA maturation, by removing a 3'-trailer from precursor tRNA.</text>
</comment>
<dbReference type="EC" id="3.1.26.11" evidence="8"/>
<protein>
    <recommendedName>
        <fullName evidence="8">Ribonuclease Z</fullName>
        <shortName evidence="8">RNase Z</shortName>
        <ecNumber evidence="8">3.1.26.11</ecNumber>
    </recommendedName>
    <alternativeName>
        <fullName evidence="8">tRNA 3 endonuclease</fullName>
    </alternativeName>
    <alternativeName>
        <fullName evidence="8">tRNase Z</fullName>
    </alternativeName>
</protein>
<keyword evidence="7 8" id="KW-0862">Zinc</keyword>
<keyword evidence="4 8" id="KW-0479">Metal-binding</keyword>
<comment type="subunit">
    <text evidence="1 8">Homodimer.</text>
</comment>
<evidence type="ECO:0000256" key="8">
    <source>
        <dbReference type="HAMAP-Rule" id="MF_01818"/>
    </source>
</evidence>
<comment type="caution">
    <text evidence="10">The sequence shown here is derived from an EMBL/GenBank/DDBJ whole genome shotgun (WGS) entry which is preliminary data.</text>
</comment>
<feature type="binding site" evidence="8">
    <location>
        <position position="225"/>
    </location>
    <ligand>
        <name>Zn(2+)</name>
        <dbReference type="ChEBI" id="CHEBI:29105"/>
        <label>1</label>
        <note>catalytic</note>
    </ligand>
</feature>
<dbReference type="Proteomes" id="UP000078228">
    <property type="component" value="Unassembled WGS sequence"/>
</dbReference>
<dbReference type="OrthoDB" id="9803916at2"/>
<dbReference type="AlphaFoldDB" id="A0A198UM11"/>
<evidence type="ECO:0000256" key="5">
    <source>
        <dbReference type="ARBA" id="ARBA00022759"/>
    </source>
</evidence>
<feature type="binding site" evidence="8">
    <location>
        <position position="72"/>
    </location>
    <ligand>
        <name>Zn(2+)</name>
        <dbReference type="ChEBI" id="CHEBI:29105"/>
        <label>1</label>
        <note>catalytic</note>
    </ligand>
</feature>
<feature type="binding site" evidence="8">
    <location>
        <position position="154"/>
    </location>
    <ligand>
        <name>Zn(2+)</name>
        <dbReference type="ChEBI" id="CHEBI:29105"/>
        <label>1</label>
        <note>catalytic</note>
    </ligand>
</feature>
<feature type="binding site" evidence="8">
    <location>
        <position position="74"/>
    </location>
    <ligand>
        <name>Zn(2+)</name>
        <dbReference type="ChEBI" id="CHEBI:29105"/>
        <label>2</label>
        <note>catalytic</note>
    </ligand>
</feature>
<proteinExistence type="inferred from homology"/>
<evidence type="ECO:0000256" key="6">
    <source>
        <dbReference type="ARBA" id="ARBA00022801"/>
    </source>
</evidence>
<comment type="catalytic activity">
    <reaction evidence="8">
        <text>Endonucleolytic cleavage of RNA, removing extra 3' nucleotides from tRNA precursor, generating 3' termini of tRNAs. A 3'-hydroxy group is left at the tRNA terminus and a 5'-phosphoryl group is left at the trailer molecule.</text>
        <dbReference type="EC" id="3.1.26.11"/>
    </reaction>
</comment>
<name>A0A198UM11_MORCA</name>
<dbReference type="Pfam" id="PF12706">
    <property type="entry name" value="Lactamase_B_2"/>
    <property type="match status" value="1"/>
</dbReference>
<evidence type="ECO:0000256" key="1">
    <source>
        <dbReference type="ARBA" id="ARBA00011738"/>
    </source>
</evidence>
<feature type="binding site" evidence="8">
    <location>
        <position position="70"/>
    </location>
    <ligand>
        <name>Zn(2+)</name>
        <dbReference type="ChEBI" id="CHEBI:29105"/>
        <label>1</label>
        <note>catalytic</note>
    </ligand>
</feature>
<dbReference type="PATRIC" id="fig|480.237.peg.57"/>
<gene>
    <name evidence="8" type="primary">rnz</name>
    <name evidence="10" type="ORF">AO384_0711</name>
</gene>
<evidence type="ECO:0000256" key="4">
    <source>
        <dbReference type="ARBA" id="ARBA00022723"/>
    </source>
</evidence>
<dbReference type="HAMAP" id="MF_01818">
    <property type="entry name" value="RNase_Z_BN"/>
    <property type="match status" value="1"/>
</dbReference>
<keyword evidence="11" id="KW-1185">Reference proteome</keyword>
<evidence type="ECO:0000256" key="2">
    <source>
        <dbReference type="ARBA" id="ARBA00022694"/>
    </source>
</evidence>
<dbReference type="SUPFAM" id="SSF56281">
    <property type="entry name" value="Metallo-hydrolase/oxidoreductase"/>
    <property type="match status" value="1"/>
</dbReference>
<evidence type="ECO:0000256" key="7">
    <source>
        <dbReference type="ARBA" id="ARBA00022833"/>
    </source>
</evidence>
<sequence length="349" mass="38512">MFELTFLGTSSGVPTKSRNVSGLAISLLGEQPKAGKSTPWILIDCGEGTQHRLLYTHHKPSMLRAIFITHAHGDHCYGLLGLLSSLAMHGRKESLKLIAPASVLAFVRAGQALTQMNLSYALEMIEIEAVLSQGVRLEMGEQWRADVAIYPMSHRIECYGFAITQQLDKLQLNTERLTQDGIDHSYWRRILKSGEPKICTQNQIIYPSDYLNRSIITQKIVIAGDNDAPKCLTDAVKDASLLIHEATYTQAVMDKILAKGIFDPQHSSAHAVGSFADEMQVPNLILTHFSARFLNFDDPDSSRPNMGHIRAETESVYGGRLILAEDLMTVSITKEGIMSVHGAPDGLEI</sequence>
<dbReference type="RefSeq" id="WP_064610589.1">
    <property type="nucleotide sequence ID" value="NZ_LXHB01000043.1"/>
</dbReference>
<feature type="binding site" evidence="8">
    <location>
        <position position="75"/>
    </location>
    <ligand>
        <name>Zn(2+)</name>
        <dbReference type="ChEBI" id="CHEBI:29105"/>
        <label>2</label>
        <note>catalytic</note>
    </ligand>
</feature>
<feature type="active site" description="Proton acceptor" evidence="8">
    <location>
        <position position="74"/>
    </location>
</feature>
<dbReference type="InterPro" id="IPR001279">
    <property type="entry name" value="Metallo-B-lactamas"/>
</dbReference>
<dbReference type="GO" id="GO:0008270">
    <property type="term" value="F:zinc ion binding"/>
    <property type="evidence" value="ECO:0007669"/>
    <property type="project" value="UniProtKB-UniRule"/>
</dbReference>
<dbReference type="PANTHER" id="PTHR46018:SF2">
    <property type="entry name" value="ZINC PHOSPHODIESTERASE ELAC PROTEIN 1"/>
    <property type="match status" value="1"/>
</dbReference>
<evidence type="ECO:0000259" key="9">
    <source>
        <dbReference type="Pfam" id="PF12706"/>
    </source>
</evidence>
<dbReference type="InterPro" id="IPR036866">
    <property type="entry name" value="RibonucZ/Hydroxyglut_hydro"/>
</dbReference>
<dbReference type="PANTHER" id="PTHR46018">
    <property type="entry name" value="ZINC PHOSPHODIESTERASE ELAC PROTEIN 1"/>
    <property type="match status" value="1"/>
</dbReference>
<dbReference type="Gene3D" id="3.60.15.10">
    <property type="entry name" value="Ribonuclease Z/Hydroxyacylglutathione hydrolase-like"/>
    <property type="match status" value="1"/>
</dbReference>
<dbReference type="EMBL" id="LXHC01000008">
    <property type="protein sequence ID" value="OAU97329.1"/>
    <property type="molecule type" value="Genomic_DNA"/>
</dbReference>
<dbReference type="CDD" id="cd07717">
    <property type="entry name" value="RNaseZ_ZiPD-like_MBL-fold"/>
    <property type="match status" value="1"/>
</dbReference>
<feature type="binding site" evidence="8">
    <location>
        <position position="225"/>
    </location>
    <ligand>
        <name>Zn(2+)</name>
        <dbReference type="ChEBI" id="CHEBI:29105"/>
        <label>2</label>
        <note>catalytic</note>
    </ligand>
</feature>
<evidence type="ECO:0000256" key="3">
    <source>
        <dbReference type="ARBA" id="ARBA00022722"/>
    </source>
</evidence>
<keyword evidence="6 8" id="KW-0378">Hydrolase</keyword>
<keyword evidence="3 8" id="KW-0540">Nuclease</keyword>
<evidence type="ECO:0000313" key="11">
    <source>
        <dbReference type="Proteomes" id="UP000078228"/>
    </source>
</evidence>
<comment type="similarity">
    <text evidence="8">Belongs to the RNase Z family.</text>
</comment>